<name>A0A816QPF3_9BILA</name>
<evidence type="ECO:0000313" key="3">
    <source>
        <dbReference type="EMBL" id="CAF3993100.1"/>
    </source>
</evidence>
<protein>
    <submittedName>
        <fullName evidence="2">Uncharacterized protein</fullName>
    </submittedName>
</protein>
<feature type="compositionally biased region" description="Polar residues" evidence="1">
    <location>
        <begin position="1"/>
        <end position="15"/>
    </location>
</feature>
<dbReference type="Proteomes" id="UP000663866">
    <property type="component" value="Unassembled WGS sequence"/>
</dbReference>
<evidence type="ECO:0000256" key="1">
    <source>
        <dbReference type="SAM" id="MobiDB-lite"/>
    </source>
</evidence>
<gene>
    <name evidence="3" type="ORF">OVN521_LOCUS14602</name>
    <name evidence="2" type="ORF">WKI299_LOCUS12399</name>
</gene>
<organism evidence="2 4">
    <name type="scientific">Rotaria magnacalcarata</name>
    <dbReference type="NCBI Taxonomy" id="392030"/>
    <lineage>
        <taxon>Eukaryota</taxon>
        <taxon>Metazoa</taxon>
        <taxon>Spiralia</taxon>
        <taxon>Gnathifera</taxon>
        <taxon>Rotifera</taxon>
        <taxon>Eurotatoria</taxon>
        <taxon>Bdelloidea</taxon>
        <taxon>Philodinida</taxon>
        <taxon>Philodinidae</taxon>
        <taxon>Rotaria</taxon>
    </lineage>
</organism>
<accession>A0A816QPF3</accession>
<comment type="caution">
    <text evidence="2">The sequence shown here is derived from an EMBL/GenBank/DDBJ whole genome shotgun (WGS) entry which is preliminary data.</text>
</comment>
<dbReference type="Proteomes" id="UP000663856">
    <property type="component" value="Unassembled WGS sequence"/>
</dbReference>
<evidence type="ECO:0000313" key="2">
    <source>
        <dbReference type="EMBL" id="CAF2062478.1"/>
    </source>
</evidence>
<sequence length="406" mass="44334">MLSQQRRSPESSVGSKRSESVAAESKRSESVAAGSKRSESVATGSINNKNEKQSEPSESSDEESIKSVPPRPPPIQTPHSKTTKSPSLSKSSSDTSTPKPFRTIPNLVRKPTPNTFHAPIPKSKSPPEKGKTIQDLVKNAQLHSTPKKSTTTYGQLSAIDIENEQAHLIPITNSRNGKKNLSIFEKIDTHSGHSSYLGTGSYSQLVNCISSCLSQDRHDRNLTNHTTKSEYSSKSSKRASVLEDYSYDGITSPNHHVAHRKKSAAELSLTEIRQVNDALAKYGIPVFSHQSNPYSPHHPQRNIGDILSACRLLVENPNLAPNPNGRVAVQHVWDSIRHYLPIQTAPAYASPVASAVSSHIFPGSQAPYRPAQSVATHLFPGQQQHSTGSPFSNAFHQYPGNNNFTY</sequence>
<reference evidence="2" key="1">
    <citation type="submission" date="2021-02" db="EMBL/GenBank/DDBJ databases">
        <authorList>
            <person name="Nowell W R."/>
        </authorList>
    </citation>
    <scope>NUCLEOTIDE SEQUENCE</scope>
</reference>
<feature type="compositionally biased region" description="Basic and acidic residues" evidence="1">
    <location>
        <begin position="16"/>
        <end position="29"/>
    </location>
</feature>
<feature type="region of interest" description="Disordered" evidence="1">
    <location>
        <begin position="381"/>
        <end position="406"/>
    </location>
</feature>
<proteinExistence type="predicted"/>
<feature type="region of interest" description="Disordered" evidence="1">
    <location>
        <begin position="1"/>
        <end position="130"/>
    </location>
</feature>
<evidence type="ECO:0000313" key="5">
    <source>
        <dbReference type="Proteomes" id="UP000663866"/>
    </source>
</evidence>
<dbReference type="EMBL" id="CAJNRF010004639">
    <property type="protein sequence ID" value="CAF2062478.1"/>
    <property type="molecule type" value="Genomic_DNA"/>
</dbReference>
<keyword evidence="5" id="KW-1185">Reference proteome</keyword>
<feature type="compositionally biased region" description="Low complexity" evidence="1">
    <location>
        <begin position="77"/>
        <end position="100"/>
    </location>
</feature>
<evidence type="ECO:0000313" key="4">
    <source>
        <dbReference type="Proteomes" id="UP000663856"/>
    </source>
</evidence>
<dbReference type="EMBL" id="CAJOBG010002235">
    <property type="protein sequence ID" value="CAF3993100.1"/>
    <property type="molecule type" value="Genomic_DNA"/>
</dbReference>
<dbReference type="AlphaFoldDB" id="A0A816QPF3"/>